<feature type="compositionally biased region" description="Low complexity" evidence="1">
    <location>
        <begin position="662"/>
        <end position="677"/>
    </location>
</feature>
<feature type="compositionally biased region" description="Pro residues" evidence="1">
    <location>
        <begin position="629"/>
        <end position="661"/>
    </location>
</feature>
<dbReference type="GeneID" id="91541761"/>
<organism evidence="2 3">
    <name type="scientific">Streptomyces hirsutus</name>
    <dbReference type="NCBI Taxonomy" id="35620"/>
    <lineage>
        <taxon>Bacteria</taxon>
        <taxon>Bacillati</taxon>
        <taxon>Actinomycetota</taxon>
        <taxon>Actinomycetes</taxon>
        <taxon>Kitasatosporales</taxon>
        <taxon>Streptomycetaceae</taxon>
        <taxon>Streptomyces</taxon>
    </lineage>
</organism>
<accession>A0ABZ1GG21</accession>
<evidence type="ECO:0000313" key="3">
    <source>
        <dbReference type="Proteomes" id="UP001335325"/>
    </source>
</evidence>
<reference evidence="2 3" key="1">
    <citation type="submission" date="2022-10" db="EMBL/GenBank/DDBJ databases">
        <title>The complete genomes of actinobacterial strains from the NBC collection.</title>
        <authorList>
            <person name="Joergensen T.S."/>
            <person name="Alvarez Arevalo M."/>
            <person name="Sterndorff E.B."/>
            <person name="Faurdal D."/>
            <person name="Vuksanovic O."/>
            <person name="Mourched A.-S."/>
            <person name="Charusanti P."/>
            <person name="Shaw S."/>
            <person name="Blin K."/>
            <person name="Weber T."/>
        </authorList>
    </citation>
    <scope>NUCLEOTIDE SEQUENCE [LARGE SCALE GENOMIC DNA]</scope>
    <source>
        <strain evidence="2 3">NBC 01753</strain>
    </source>
</reference>
<dbReference type="EMBL" id="CP109134">
    <property type="protein sequence ID" value="WSD05049.1"/>
    <property type="molecule type" value="Genomic_DNA"/>
</dbReference>
<feature type="compositionally biased region" description="Low complexity" evidence="1">
    <location>
        <begin position="36"/>
        <end position="63"/>
    </location>
</feature>
<name>A0ABZ1GG21_9ACTN</name>
<dbReference type="InterPro" id="IPR047738">
    <property type="entry name" value="SAV_2336-like_N"/>
</dbReference>
<dbReference type="NCBIfam" id="NF041121">
    <property type="entry name" value="SAV_2336_NTERM"/>
    <property type="match status" value="1"/>
</dbReference>
<evidence type="ECO:0000256" key="1">
    <source>
        <dbReference type="SAM" id="MobiDB-lite"/>
    </source>
</evidence>
<proteinExistence type="predicted"/>
<gene>
    <name evidence="2" type="ORF">OIE73_04285</name>
</gene>
<feature type="region of interest" description="Disordered" evidence="1">
    <location>
        <begin position="593"/>
        <end position="708"/>
    </location>
</feature>
<dbReference type="Proteomes" id="UP001335325">
    <property type="component" value="Chromosome"/>
</dbReference>
<dbReference type="RefSeq" id="WP_326751327.1">
    <property type="nucleotide sequence ID" value="NZ_CP109134.1"/>
</dbReference>
<keyword evidence="3" id="KW-1185">Reference proteome</keyword>
<evidence type="ECO:0000313" key="2">
    <source>
        <dbReference type="EMBL" id="WSD05049.1"/>
    </source>
</evidence>
<feature type="compositionally biased region" description="Low complexity" evidence="1">
    <location>
        <begin position="606"/>
        <end position="624"/>
    </location>
</feature>
<feature type="region of interest" description="Disordered" evidence="1">
    <location>
        <begin position="366"/>
        <end position="415"/>
    </location>
</feature>
<feature type="region of interest" description="Disordered" evidence="1">
    <location>
        <begin position="36"/>
        <end position="77"/>
    </location>
</feature>
<protein>
    <submittedName>
        <fullName evidence="2">SAV_2336 family protein</fullName>
    </submittedName>
</protein>
<sequence>MHPEVARALLSCEGVGLSEVLDTAWLAARLPVAGRAATARPPGPGPRSADPAPDGPASSVGGPPSAPGRTSPESGGRAADMALWLPGAEPLLTGAGEATALVDAPLPPRMLPGRLELGNALRPLRRTSPSPVRTAVDEEATAEWAAATGMVVPMVEPAEEPHFDLALVRDTGSSMRLWTPMLRELARAVAQYGVFRSITVSRLDSRTARTLPTTPGGGSSSLRTLLEPDGRRLIALVTDGVGPGWHDGRMAEQVHLLSRYGPVVIVHLLPRYLWGRTGIDPLPVTFHPETQGARSRRFTGLARRFTPAGWSPADLWPGGRPPSGGRPHAVPVVPLAPGPLNRWAALITGAHDRSVSASAWIVTAGPGEKRNNHSSASASDPAPPTMPESTTDAGSERASDTLPGPAPDDTALADPADAGELLDDFDAVAGRRARRLLRSLAVVPLSLSTMWLTHMVTSNWRQEPYDPAPLAEVFFSGLLRPRPAREGSGTPADDPAYEFTGNTRQILLESMDRVEAVRVFETVSGYVARMRGRTALAFPALLASPRDGRLIGQIDPETRPFAEIAVRILKGMGPAYGDAVRRIEEAVDGLAHPADEADTTPPPPVLGALAPARPPHGGAAAGPRTADSPAPPGRPASAQPSPPPPSPARFPPLVPGPPAPESAPASVPESAPVPVAPDRTPLLAPVSAGPEPAEEPTDHSSGEGAARQRRHTIAVLGAAHSGKTTFLAAAGLAASGASPELGRWNVVAESERAEHFLVEQTYALAVARRFPQATMGRSSFSYVFRAELTRGRRPERVDFALDFCDVGGREYQWKNYGNNLVLDSHLGRAGHLVILVDPTGNGPQAEFLAPHLERLLKEFQKHRRLVRGRLPHRVAFCVTKFDEPSVFQNARRGNWVGQNAQGDPCVPAADAEDYIGWLADDSGYVARARALTKTYFLPDHVLWYAVSAIGFHRTPGGTLNLDDCSNRTHDEDGLPVLRGSARPVNVLEPLIDLGRAPGGT</sequence>